<comment type="caution">
    <text evidence="6">The sequence shown here is derived from an EMBL/GenBank/DDBJ whole genome shotgun (WGS) entry which is preliminary data.</text>
</comment>
<evidence type="ECO:0000313" key="6">
    <source>
        <dbReference type="EMBL" id="HAF2130992.1"/>
    </source>
</evidence>
<dbReference type="AlphaFoldDB" id="A0A743P4R8"/>
<comment type="subcellular location">
    <subcellularLocation>
        <location evidence="1">Secreted</location>
    </subcellularLocation>
</comment>
<dbReference type="GO" id="GO:0005576">
    <property type="term" value="C:extracellular region"/>
    <property type="evidence" value="ECO:0007669"/>
    <property type="project" value="UniProtKB-SubCell"/>
</dbReference>
<evidence type="ECO:0000256" key="4">
    <source>
        <dbReference type="SAM" id="Phobius"/>
    </source>
</evidence>
<keyword evidence="3" id="KW-0732">Signal</keyword>
<dbReference type="Pfam" id="PF13018">
    <property type="entry name" value="ESPR"/>
    <property type="match status" value="1"/>
</dbReference>
<dbReference type="InterPro" id="IPR050909">
    <property type="entry name" value="Bact_Autotransporter_VF"/>
</dbReference>
<dbReference type="InterPro" id="IPR012334">
    <property type="entry name" value="Pectin_lyas_fold"/>
</dbReference>
<keyword evidence="2" id="KW-0964">Secreted</keyword>
<accession>A0A743P4R8</accession>
<keyword evidence="4" id="KW-1133">Transmembrane helix</keyword>
<dbReference type="InterPro" id="IPR011050">
    <property type="entry name" value="Pectin_lyase_fold/virulence"/>
</dbReference>
<feature type="transmembrane region" description="Helical" evidence="4">
    <location>
        <begin position="52"/>
        <end position="73"/>
    </location>
</feature>
<evidence type="ECO:0000259" key="5">
    <source>
        <dbReference type="SMART" id="SM00912"/>
    </source>
</evidence>
<dbReference type="InterPro" id="IPR008638">
    <property type="entry name" value="FhaB/CdiA-like_TPS"/>
</dbReference>
<dbReference type="NCBIfam" id="TIGR01901">
    <property type="entry name" value="adhes_NPXG"/>
    <property type="match status" value="1"/>
</dbReference>
<dbReference type="SMART" id="SM00912">
    <property type="entry name" value="Haemagg_act"/>
    <property type="match status" value="1"/>
</dbReference>
<sequence length="1098" mass="110817">MNKIYKLKYDKRRNQLVAVSELATGAGKETTGRTAAPAGPADISTFRKLMGILTPLALLTGLVMSFLPGMALANPDLPSGGQIVAGQGNISTNGNQMTINQNTHGMVTNWNSFDIGQNHTVQFVQPDSSAVALNRVTGGHESQILGTLTANGQVMLVNPAGVMFGKGAKVNTAGLVASTKNISNADFMAGHYTFSGGSNPGAEVVNQGNLTTTKGGYIVLAGDRVKNSGTIRTPGGKTVLAAGETVTLRLDNTGLASVSVTGSVVNALVENQGLLSATDGQVYLTARGKDMLLNTVVNNSGTVEASGLSSQGGEIVLNGGDSGVVNQSGMLLADSSAGHGGKITVEGTHIHLTAGSRTSATGKTGGGEVYVGGGWQGKVSQIHNARKVVMDKSATIDVSATEKGNGGTAVLWSDDYTNFRGTIFAKGGLRSGSGGKVETSSHRNLQAFGEVDASAPHGQGGEWLLDPLDVTIVSGQVNTSVSETGKGTDASLDSDTDHIFSPSASGAQVSAQKITDQLDAGTDVTVDSHGEGDQKGNITFGNGAVINKTGGADATLTLEADGNIVTPDRAPVPGGRLTDIISSSQGKLNLKMLAGNQGAVTLGRNFMASLNGGNFYVGPRDAESGGISFTQTNNGYIKAGDITIDAVKGYTNKYASMTATGDLTVNGPVNVSLPGGFNSGTVLTAGNKVTLHAATGDISLDSSSVSNGTARLNVSGAHGVDIRADNGFVKMNSVAMPATGSPEGTLTLSSVEGDVTVSAAHSNNGKKDNVLALNNISVLAGQGNVTLTGDAQGGMEGLSSSGLTVTSGGNTELSGSSGWGVAASLSGLKLTSEKDVSVQGKSAGGAWSTGLKLSGSTITSGQGDISLVGLASSNPANKIPEMGNGLEIVSSTINAEGQNSRISLNGSSSVKTGTLVTGSDFSAGAMDIRGVATQSGTGFSFRTSHFNDALAGLKTVTFSSAGSSAGVWNVLDSNIVTMDNLDTLLAWHPDNITQIGMGGASIFDDSNKTDKGWVADFSSDSIPNGGWVFDNTTVTAAGAVDLKGAGFTNSTIVVSDGDLRLANTGQVILNGDTITVSNGGADVHSQSGSINLKGSNVT</sequence>
<protein>
    <submittedName>
        <fullName evidence="6">Filamentous hemagglutinin N-terminal domain-containing protein</fullName>
    </submittedName>
</protein>
<dbReference type="EMBL" id="DAAUQX010000088">
    <property type="protein sequence ID" value="HAF2130992.1"/>
    <property type="molecule type" value="Genomic_DNA"/>
</dbReference>
<dbReference type="PANTHER" id="PTHR12338:SF8">
    <property type="entry name" value="HEME_HEMOPEXIN-BINDING PROTEIN"/>
    <property type="match status" value="1"/>
</dbReference>
<organism evidence="6">
    <name type="scientific">Salmonella enterica</name>
    <name type="common">Salmonella choleraesuis</name>
    <dbReference type="NCBI Taxonomy" id="28901"/>
    <lineage>
        <taxon>Bacteria</taxon>
        <taxon>Pseudomonadati</taxon>
        <taxon>Pseudomonadota</taxon>
        <taxon>Gammaproteobacteria</taxon>
        <taxon>Enterobacterales</taxon>
        <taxon>Enterobacteriaceae</taxon>
        <taxon>Salmonella</taxon>
    </lineage>
</organism>
<evidence type="ECO:0000256" key="1">
    <source>
        <dbReference type="ARBA" id="ARBA00004613"/>
    </source>
</evidence>
<dbReference type="SUPFAM" id="SSF51126">
    <property type="entry name" value="Pectin lyase-like"/>
    <property type="match status" value="1"/>
</dbReference>
<dbReference type="Gene3D" id="2.160.20.10">
    <property type="entry name" value="Single-stranded right-handed beta-helix, Pectin lyase-like"/>
    <property type="match status" value="1"/>
</dbReference>
<evidence type="ECO:0000256" key="3">
    <source>
        <dbReference type="ARBA" id="ARBA00022729"/>
    </source>
</evidence>
<feature type="domain" description="Filamentous haemagglutinin FhaB/tRNA nuclease CdiA-like TPS" evidence="5">
    <location>
        <begin position="74"/>
        <end position="186"/>
    </location>
</feature>
<dbReference type="PANTHER" id="PTHR12338">
    <property type="entry name" value="AUTOTRANSPORTER"/>
    <property type="match status" value="1"/>
</dbReference>
<reference evidence="6" key="1">
    <citation type="journal article" date="2018" name="Genome Biol.">
        <title>SKESA: strategic k-mer extension for scrupulous assemblies.</title>
        <authorList>
            <person name="Souvorov A."/>
            <person name="Agarwala R."/>
            <person name="Lipman D.J."/>
        </authorList>
    </citation>
    <scope>NUCLEOTIDE SEQUENCE</scope>
    <source>
        <strain evidence="6">MA.CK_00/00001968</strain>
    </source>
</reference>
<name>A0A743P4R8_SALER</name>
<proteinExistence type="predicted"/>
<gene>
    <name evidence="6" type="ORF">G9F27_005328</name>
</gene>
<keyword evidence="4" id="KW-0472">Membrane</keyword>
<reference evidence="6" key="2">
    <citation type="submission" date="2020-02" db="EMBL/GenBank/DDBJ databases">
        <authorList>
            <consortium name="NCBI Pathogen Detection Project"/>
        </authorList>
    </citation>
    <scope>NUCLEOTIDE SEQUENCE</scope>
    <source>
        <strain evidence="6">MA.CK_00/00001968</strain>
    </source>
</reference>
<evidence type="ECO:0000256" key="2">
    <source>
        <dbReference type="ARBA" id="ARBA00022525"/>
    </source>
</evidence>
<dbReference type="InterPro" id="IPR024973">
    <property type="entry name" value="ESPR"/>
</dbReference>
<feature type="non-terminal residue" evidence="6">
    <location>
        <position position="1098"/>
    </location>
</feature>
<dbReference type="Pfam" id="PF05860">
    <property type="entry name" value="TPS"/>
    <property type="match status" value="1"/>
</dbReference>
<keyword evidence="4" id="KW-0812">Transmembrane</keyword>